<gene>
    <name evidence="10" type="ORF">KSV97_08535</name>
    <name evidence="11" type="ORF">KSW06_02650</name>
</gene>
<keyword evidence="4 7" id="KW-0238">DNA-binding</keyword>
<dbReference type="Pfam" id="PF00486">
    <property type="entry name" value="Trans_reg_C"/>
    <property type="match status" value="1"/>
</dbReference>
<evidence type="ECO:0000259" key="8">
    <source>
        <dbReference type="PROSITE" id="PS50110"/>
    </source>
</evidence>
<comment type="caution">
    <text evidence="6">Lacks conserved residue(s) required for the propagation of feature annotation.</text>
</comment>
<dbReference type="Pfam" id="PF00072">
    <property type="entry name" value="Response_reg"/>
    <property type="match status" value="1"/>
</dbReference>
<keyword evidence="13" id="KW-1185">Reference proteome</keyword>
<evidence type="ECO:0000256" key="6">
    <source>
        <dbReference type="PROSITE-ProRule" id="PRU00169"/>
    </source>
</evidence>
<feature type="domain" description="Response regulatory" evidence="8">
    <location>
        <begin position="6"/>
        <end position="119"/>
    </location>
</feature>
<dbReference type="EMBL" id="JAHOEF010000059">
    <property type="protein sequence ID" value="MBV3383261.1"/>
    <property type="molecule type" value="Genomic_DNA"/>
</dbReference>
<dbReference type="PANTHER" id="PTHR48111:SF40">
    <property type="entry name" value="PHOSPHATE REGULON TRANSCRIPTIONAL REGULATORY PROTEIN PHOB"/>
    <property type="match status" value="1"/>
</dbReference>
<evidence type="ECO:0000313" key="10">
    <source>
        <dbReference type="EMBL" id="MBV3383261.1"/>
    </source>
</evidence>
<dbReference type="GO" id="GO:0005829">
    <property type="term" value="C:cytosol"/>
    <property type="evidence" value="ECO:0007669"/>
    <property type="project" value="TreeGrafter"/>
</dbReference>
<dbReference type="SMART" id="SM00862">
    <property type="entry name" value="Trans_reg_C"/>
    <property type="match status" value="1"/>
</dbReference>
<evidence type="ECO:0000313" key="13">
    <source>
        <dbReference type="Proteomes" id="UP001197492"/>
    </source>
</evidence>
<dbReference type="GO" id="GO:0000156">
    <property type="term" value="F:phosphorelay response regulator activity"/>
    <property type="evidence" value="ECO:0007669"/>
    <property type="project" value="TreeGrafter"/>
</dbReference>
<dbReference type="InterPro" id="IPR039420">
    <property type="entry name" value="WalR-like"/>
</dbReference>
<evidence type="ECO:0000256" key="4">
    <source>
        <dbReference type="ARBA" id="ARBA00023125"/>
    </source>
</evidence>
<evidence type="ECO:0000256" key="2">
    <source>
        <dbReference type="ARBA" id="ARBA00023012"/>
    </source>
</evidence>
<dbReference type="GO" id="GO:0032993">
    <property type="term" value="C:protein-DNA complex"/>
    <property type="evidence" value="ECO:0007669"/>
    <property type="project" value="TreeGrafter"/>
</dbReference>
<dbReference type="PANTHER" id="PTHR48111">
    <property type="entry name" value="REGULATOR OF RPOS"/>
    <property type="match status" value="1"/>
</dbReference>
<evidence type="ECO:0000256" key="1">
    <source>
        <dbReference type="ARBA" id="ARBA00022553"/>
    </source>
</evidence>
<sequence>MFGKQKTLIIDHNSERNDCLKNYLDQDHFICYQAKTLDEFNSLYTNNNYDCIILEDVFPGINTNKFLVKNRRNSQAITIVVSDMLNEAYLEDLLDAGADDYIVVPFSLTSLLRKIQDVYKMGVLRPRKIYRFKDIILDDTAKTVSLNDHSVTLTKNEFKLLKMLMSHPYQPYTSTKIFEGIWGDSVYADDQSVMNLVSSLIIKLNRTGSHEEYIRRFGANSYKMAI</sequence>
<dbReference type="CDD" id="cd00383">
    <property type="entry name" value="trans_reg_C"/>
    <property type="match status" value="1"/>
</dbReference>
<keyword evidence="3" id="KW-0805">Transcription regulation</keyword>
<dbReference type="GO" id="GO:0000976">
    <property type="term" value="F:transcription cis-regulatory region binding"/>
    <property type="evidence" value="ECO:0007669"/>
    <property type="project" value="TreeGrafter"/>
</dbReference>
<proteinExistence type="predicted"/>
<dbReference type="InterPro" id="IPR001789">
    <property type="entry name" value="Sig_transdc_resp-reg_receiver"/>
</dbReference>
<comment type="caution">
    <text evidence="10">The sequence shown here is derived from an EMBL/GenBank/DDBJ whole genome shotgun (WGS) entry which is preliminary data.</text>
</comment>
<evidence type="ECO:0000313" key="11">
    <source>
        <dbReference type="EMBL" id="MBV3392165.1"/>
    </source>
</evidence>
<evidence type="ECO:0000256" key="5">
    <source>
        <dbReference type="ARBA" id="ARBA00023163"/>
    </source>
</evidence>
<dbReference type="RefSeq" id="WP_217747996.1">
    <property type="nucleotide sequence ID" value="NZ_JAHOEB010000011.1"/>
</dbReference>
<reference evidence="10 13" key="1">
    <citation type="submission" date="2021-06" db="EMBL/GenBank/DDBJ databases">
        <title>Collection of gut derived symbiotic bacterial strains cultured from healthy donors.</title>
        <authorList>
            <person name="Lin H."/>
            <person name="Littmann E."/>
            <person name="Pamer E.G."/>
        </authorList>
    </citation>
    <scope>NUCLEOTIDE SEQUENCE</scope>
    <source>
        <strain evidence="11 13">MSK.21.70</strain>
        <strain evidence="10">MSK.21.82</strain>
    </source>
</reference>
<evidence type="ECO:0000256" key="7">
    <source>
        <dbReference type="PROSITE-ProRule" id="PRU01091"/>
    </source>
</evidence>
<dbReference type="Proteomes" id="UP001197492">
    <property type="component" value="Unassembled WGS sequence"/>
</dbReference>
<evidence type="ECO:0000313" key="12">
    <source>
        <dbReference type="Proteomes" id="UP001196408"/>
    </source>
</evidence>
<feature type="DNA-binding region" description="OmpR/PhoB-type" evidence="7">
    <location>
        <begin position="127"/>
        <end position="226"/>
    </location>
</feature>
<dbReference type="PROSITE" id="PS51755">
    <property type="entry name" value="OMPR_PHOB"/>
    <property type="match status" value="1"/>
</dbReference>
<dbReference type="AlphaFoldDB" id="A0AAW4MZM3"/>
<evidence type="ECO:0000259" key="9">
    <source>
        <dbReference type="PROSITE" id="PS51755"/>
    </source>
</evidence>
<protein>
    <submittedName>
        <fullName evidence="10">Response regulator transcription factor</fullName>
    </submittedName>
</protein>
<keyword evidence="1" id="KW-0597">Phosphoprotein</keyword>
<accession>A0AAW4MZM3</accession>
<dbReference type="Proteomes" id="UP001196408">
    <property type="component" value="Unassembled WGS sequence"/>
</dbReference>
<evidence type="ECO:0000256" key="3">
    <source>
        <dbReference type="ARBA" id="ARBA00023015"/>
    </source>
</evidence>
<dbReference type="GO" id="GO:0006355">
    <property type="term" value="P:regulation of DNA-templated transcription"/>
    <property type="evidence" value="ECO:0007669"/>
    <property type="project" value="InterPro"/>
</dbReference>
<dbReference type="InterPro" id="IPR001867">
    <property type="entry name" value="OmpR/PhoB-type_DNA-bd"/>
</dbReference>
<feature type="domain" description="OmpR/PhoB-type" evidence="9">
    <location>
        <begin position="127"/>
        <end position="226"/>
    </location>
</feature>
<organism evidence="10 12">
    <name type="scientific">Catenibacterium mitsuokai</name>
    <dbReference type="NCBI Taxonomy" id="100886"/>
    <lineage>
        <taxon>Bacteria</taxon>
        <taxon>Bacillati</taxon>
        <taxon>Bacillota</taxon>
        <taxon>Erysipelotrichia</taxon>
        <taxon>Erysipelotrichales</taxon>
        <taxon>Coprobacillaceae</taxon>
        <taxon>Catenibacterium</taxon>
    </lineage>
</organism>
<dbReference type="PROSITE" id="PS50110">
    <property type="entry name" value="RESPONSE_REGULATORY"/>
    <property type="match status" value="1"/>
</dbReference>
<keyword evidence="5" id="KW-0804">Transcription</keyword>
<dbReference type="EMBL" id="JAHOEL010000010">
    <property type="protein sequence ID" value="MBV3392165.1"/>
    <property type="molecule type" value="Genomic_DNA"/>
</dbReference>
<name>A0AAW4MZM3_9FIRM</name>
<keyword evidence="2" id="KW-0902">Two-component regulatory system</keyword>